<dbReference type="InterPro" id="IPR039809">
    <property type="entry name" value="Chemokine_b/g/d"/>
</dbReference>
<dbReference type="InterPro" id="IPR036048">
    <property type="entry name" value="Interleukin_8-like_sf"/>
</dbReference>
<dbReference type="SUPFAM" id="SSF54117">
    <property type="entry name" value="Interleukin 8-like chemokines"/>
    <property type="match status" value="1"/>
</dbReference>
<feature type="compositionally biased region" description="Basic residues" evidence="2">
    <location>
        <begin position="82"/>
        <end position="95"/>
    </location>
</feature>
<sequence length="156" mass="17035">MWSHPSAVFLCIATAIACVSSSPGPSLSCCLSVSDTKVHPKNIVDYTIQHDSLCPIEAIVFQMRKGGTICSEPGSAWAVRVMKKVDRKKKTKREGRKASLGGEGHQKKKRDRAGGRRERRQPPDPPAPHTPQETHNLGERGKRQGQRSNVSAAGRS</sequence>
<dbReference type="Gene3D" id="2.40.50.40">
    <property type="match status" value="1"/>
</dbReference>
<proteinExistence type="predicted"/>
<feature type="chain" id="PRO_5035845210" description="Chemokine interleukin-8-like domain-containing protein" evidence="3">
    <location>
        <begin position="22"/>
        <end position="156"/>
    </location>
</feature>
<accession>A0A8T2MLI3</accession>
<evidence type="ECO:0000259" key="4">
    <source>
        <dbReference type="SMART" id="SM00199"/>
    </source>
</evidence>
<organism evidence="5 6">
    <name type="scientific">Albula glossodonta</name>
    <name type="common">roundjaw bonefish</name>
    <dbReference type="NCBI Taxonomy" id="121402"/>
    <lineage>
        <taxon>Eukaryota</taxon>
        <taxon>Metazoa</taxon>
        <taxon>Chordata</taxon>
        <taxon>Craniata</taxon>
        <taxon>Vertebrata</taxon>
        <taxon>Euteleostomi</taxon>
        <taxon>Actinopterygii</taxon>
        <taxon>Neopterygii</taxon>
        <taxon>Teleostei</taxon>
        <taxon>Albuliformes</taxon>
        <taxon>Albulidae</taxon>
        <taxon>Albula</taxon>
    </lineage>
</organism>
<dbReference type="PANTHER" id="PTHR12015">
    <property type="entry name" value="SMALL INDUCIBLE CYTOKINE A"/>
    <property type="match status" value="1"/>
</dbReference>
<dbReference type="GO" id="GO:0006955">
    <property type="term" value="P:immune response"/>
    <property type="evidence" value="ECO:0007669"/>
    <property type="project" value="InterPro"/>
</dbReference>
<feature type="compositionally biased region" description="Basic and acidic residues" evidence="2">
    <location>
        <begin position="112"/>
        <end position="122"/>
    </location>
</feature>
<feature type="compositionally biased region" description="Polar residues" evidence="2">
    <location>
        <begin position="146"/>
        <end position="156"/>
    </location>
</feature>
<reference evidence="5" key="1">
    <citation type="thesis" date="2021" institute="BYU ScholarsArchive" country="Provo, UT, USA">
        <title>Applications of and Algorithms for Genome Assembly and Genomic Analyses with an Emphasis on Marine Teleosts.</title>
        <authorList>
            <person name="Pickett B.D."/>
        </authorList>
    </citation>
    <scope>NUCLEOTIDE SEQUENCE</scope>
    <source>
        <strain evidence="5">HI-2016</strain>
    </source>
</reference>
<dbReference type="InterPro" id="IPR001811">
    <property type="entry name" value="Chemokine_IL8-like_dom"/>
</dbReference>
<evidence type="ECO:0000256" key="3">
    <source>
        <dbReference type="SAM" id="SignalP"/>
    </source>
</evidence>
<dbReference type="EMBL" id="JAFBMS010001514">
    <property type="protein sequence ID" value="KAG9329054.1"/>
    <property type="molecule type" value="Genomic_DNA"/>
</dbReference>
<dbReference type="Proteomes" id="UP000824540">
    <property type="component" value="Unassembled WGS sequence"/>
</dbReference>
<protein>
    <recommendedName>
        <fullName evidence="4">Chemokine interleukin-8-like domain-containing protein</fullName>
    </recommendedName>
</protein>
<dbReference type="Pfam" id="PF00048">
    <property type="entry name" value="IL8"/>
    <property type="match status" value="1"/>
</dbReference>
<feature type="non-terminal residue" evidence="5">
    <location>
        <position position="156"/>
    </location>
</feature>
<evidence type="ECO:0000256" key="2">
    <source>
        <dbReference type="SAM" id="MobiDB-lite"/>
    </source>
</evidence>
<evidence type="ECO:0000313" key="5">
    <source>
        <dbReference type="EMBL" id="KAG9329054.1"/>
    </source>
</evidence>
<comment type="caution">
    <text evidence="5">The sequence shown here is derived from an EMBL/GenBank/DDBJ whole genome shotgun (WGS) entry which is preliminary data.</text>
</comment>
<evidence type="ECO:0000256" key="1">
    <source>
        <dbReference type="ARBA" id="ARBA00022514"/>
    </source>
</evidence>
<dbReference type="OrthoDB" id="8934837at2759"/>
<dbReference type="GO" id="GO:0005615">
    <property type="term" value="C:extracellular space"/>
    <property type="evidence" value="ECO:0007669"/>
    <property type="project" value="UniProtKB-KW"/>
</dbReference>
<evidence type="ECO:0000313" key="6">
    <source>
        <dbReference type="Proteomes" id="UP000824540"/>
    </source>
</evidence>
<dbReference type="PANTHER" id="PTHR12015:SF177">
    <property type="entry name" value="CHEMOKINE INTERLEUKIN-8-LIKE DOMAIN-CONTAINING PROTEIN"/>
    <property type="match status" value="1"/>
</dbReference>
<name>A0A8T2MLI3_9TELE</name>
<keyword evidence="1" id="KW-0202">Cytokine</keyword>
<dbReference type="SMART" id="SM00199">
    <property type="entry name" value="SCY"/>
    <property type="match status" value="1"/>
</dbReference>
<feature type="domain" description="Chemokine interleukin-8-like" evidence="4">
    <location>
        <begin position="26"/>
        <end position="85"/>
    </location>
</feature>
<feature type="region of interest" description="Disordered" evidence="2">
    <location>
        <begin position="82"/>
        <end position="156"/>
    </location>
</feature>
<keyword evidence="6" id="KW-1185">Reference proteome</keyword>
<dbReference type="GO" id="GO:0008009">
    <property type="term" value="F:chemokine activity"/>
    <property type="evidence" value="ECO:0007669"/>
    <property type="project" value="InterPro"/>
</dbReference>
<dbReference type="AlphaFoldDB" id="A0A8T2MLI3"/>
<feature type="signal peptide" evidence="3">
    <location>
        <begin position="1"/>
        <end position="21"/>
    </location>
</feature>
<gene>
    <name evidence="5" type="ORF">JZ751_008202</name>
</gene>
<keyword evidence="3" id="KW-0732">Signal</keyword>